<dbReference type="Pfam" id="PF04087">
    <property type="entry name" value="DUF389"/>
    <property type="match status" value="1"/>
</dbReference>
<dbReference type="Proteomes" id="UP001501746">
    <property type="component" value="Unassembled WGS sequence"/>
</dbReference>
<keyword evidence="3" id="KW-1185">Reference proteome</keyword>
<dbReference type="RefSeq" id="WP_157427011.1">
    <property type="nucleotide sequence ID" value="NZ_BAAANK010000002.1"/>
</dbReference>
<sequence>MSETARTRPQLNDLAHMRDAVLFDGPEAPHKLSRFWMLLILSSIIAAAGVVADSTATVIGAMIVAPLMLPIQGTMLATVLGDRDALIRSLLLLVAGAATAVGIGFLVGIVVVNEVVASNNSQVASRVSPGLIDLLAALATGIVGSIALVRRDISDALPGVAIAISLVPPLSVVGLTLQSGAPGESLGALLLFLTNVAAIIGTGIVVMAVYGAGRVAAPPANARQIAHKRRNTAIALTVMGVIVIVPLTITSVQTAENSTRESTVHGVADAWGTEVGWALTTVKTENGMIVATFEGDSSDPDTATLESDLRDAGIDPSQVQVELIPTYVVKLGPAEGTGQG</sequence>
<keyword evidence="1" id="KW-0472">Membrane</keyword>
<feature type="transmembrane region" description="Helical" evidence="1">
    <location>
        <begin position="233"/>
        <end position="252"/>
    </location>
</feature>
<gene>
    <name evidence="2" type="ORF">GCM10009750_10790</name>
</gene>
<feature type="transmembrane region" description="Helical" evidence="1">
    <location>
        <begin position="90"/>
        <end position="111"/>
    </location>
</feature>
<feature type="transmembrane region" description="Helical" evidence="1">
    <location>
        <begin position="35"/>
        <end position="52"/>
    </location>
</feature>
<evidence type="ECO:0000313" key="3">
    <source>
        <dbReference type="Proteomes" id="UP001501746"/>
    </source>
</evidence>
<dbReference type="EMBL" id="BAAANK010000002">
    <property type="protein sequence ID" value="GAA1829017.1"/>
    <property type="molecule type" value="Genomic_DNA"/>
</dbReference>
<name>A0ABN2MJD5_9MICO</name>
<dbReference type="InterPro" id="IPR005240">
    <property type="entry name" value="DUF389"/>
</dbReference>
<feature type="transmembrane region" description="Helical" evidence="1">
    <location>
        <begin position="131"/>
        <end position="149"/>
    </location>
</feature>
<proteinExistence type="predicted"/>
<evidence type="ECO:0000313" key="2">
    <source>
        <dbReference type="EMBL" id="GAA1829017.1"/>
    </source>
</evidence>
<evidence type="ECO:0000256" key="1">
    <source>
        <dbReference type="SAM" id="Phobius"/>
    </source>
</evidence>
<dbReference type="PANTHER" id="PTHR20992">
    <property type="entry name" value="AT15442P-RELATED"/>
    <property type="match status" value="1"/>
</dbReference>
<keyword evidence="1" id="KW-1133">Transmembrane helix</keyword>
<feature type="transmembrane region" description="Helical" evidence="1">
    <location>
        <begin position="156"/>
        <end position="177"/>
    </location>
</feature>
<comment type="caution">
    <text evidence="2">The sequence shown here is derived from an EMBL/GenBank/DDBJ whole genome shotgun (WGS) entry which is preliminary data.</text>
</comment>
<reference evidence="2 3" key="1">
    <citation type="journal article" date="2019" name="Int. J. Syst. Evol. Microbiol.">
        <title>The Global Catalogue of Microorganisms (GCM) 10K type strain sequencing project: providing services to taxonomists for standard genome sequencing and annotation.</title>
        <authorList>
            <consortium name="The Broad Institute Genomics Platform"/>
            <consortium name="The Broad Institute Genome Sequencing Center for Infectious Disease"/>
            <person name="Wu L."/>
            <person name="Ma J."/>
        </authorList>
    </citation>
    <scope>NUCLEOTIDE SEQUENCE [LARGE SCALE GENOMIC DNA]</scope>
    <source>
        <strain evidence="2 3">JCM 14323</strain>
    </source>
</reference>
<feature type="transmembrane region" description="Helical" evidence="1">
    <location>
        <begin position="58"/>
        <end position="78"/>
    </location>
</feature>
<organism evidence="2 3">
    <name type="scientific">Agromyces salentinus</name>
    <dbReference type="NCBI Taxonomy" id="269421"/>
    <lineage>
        <taxon>Bacteria</taxon>
        <taxon>Bacillati</taxon>
        <taxon>Actinomycetota</taxon>
        <taxon>Actinomycetes</taxon>
        <taxon>Micrococcales</taxon>
        <taxon>Microbacteriaceae</taxon>
        <taxon>Agromyces</taxon>
    </lineage>
</organism>
<dbReference type="PANTHER" id="PTHR20992:SF9">
    <property type="entry name" value="AT15442P-RELATED"/>
    <property type="match status" value="1"/>
</dbReference>
<protein>
    <submittedName>
        <fullName evidence="2">DUF389 domain-containing protein</fullName>
    </submittedName>
</protein>
<accession>A0ABN2MJD5</accession>
<keyword evidence="1" id="KW-0812">Transmembrane</keyword>
<feature type="transmembrane region" description="Helical" evidence="1">
    <location>
        <begin position="189"/>
        <end position="212"/>
    </location>
</feature>